<dbReference type="STRING" id="1073325.SAMN05444483_10223"/>
<evidence type="ECO:0000313" key="1">
    <source>
        <dbReference type="EMBL" id="SHF68043.1"/>
    </source>
</evidence>
<organism evidence="1 2">
    <name type="scientific">Salegentibacter echinorum</name>
    <dbReference type="NCBI Taxonomy" id="1073325"/>
    <lineage>
        <taxon>Bacteria</taxon>
        <taxon>Pseudomonadati</taxon>
        <taxon>Bacteroidota</taxon>
        <taxon>Flavobacteriia</taxon>
        <taxon>Flavobacteriales</taxon>
        <taxon>Flavobacteriaceae</taxon>
        <taxon>Salegentibacter</taxon>
    </lineage>
</organism>
<dbReference type="Proteomes" id="UP000183945">
    <property type="component" value="Unassembled WGS sequence"/>
</dbReference>
<accession>A0A1M5DM36</accession>
<dbReference type="EMBL" id="FQVT01000002">
    <property type="protein sequence ID" value="SHF68043.1"/>
    <property type="molecule type" value="Genomic_DNA"/>
</dbReference>
<keyword evidence="2" id="KW-1185">Reference proteome</keyword>
<reference evidence="2" key="1">
    <citation type="submission" date="2016-11" db="EMBL/GenBank/DDBJ databases">
        <authorList>
            <person name="Varghese N."/>
            <person name="Submissions S."/>
        </authorList>
    </citation>
    <scope>NUCLEOTIDE SEQUENCE [LARGE SCALE GENOMIC DNA]</scope>
    <source>
        <strain evidence="2">DSM 24579</strain>
    </source>
</reference>
<sequence>MTIANGWKQKIRICIDNSPCREFTKISRKWLESTSKMVFIYWNFLVKNWLIT</sequence>
<protein>
    <submittedName>
        <fullName evidence="1">Uncharacterized protein</fullName>
    </submittedName>
</protein>
<name>A0A1M5DM36_SALEC</name>
<evidence type="ECO:0000313" key="2">
    <source>
        <dbReference type="Proteomes" id="UP000183945"/>
    </source>
</evidence>
<gene>
    <name evidence="1" type="ORF">SAMN05444483_10223</name>
</gene>
<proteinExistence type="predicted"/>
<dbReference type="AlphaFoldDB" id="A0A1M5DM36"/>